<evidence type="ECO:0008006" key="3">
    <source>
        <dbReference type="Google" id="ProtNLM"/>
    </source>
</evidence>
<dbReference type="PANTHER" id="PTHR30032:SF8">
    <property type="entry name" value="GERMINATION-SPECIFIC N-ACETYLMURAMOYL-L-ALANINE AMIDASE"/>
    <property type="match status" value="1"/>
</dbReference>
<organism evidence="1 2">
    <name type="scientific">Peptostreptococcus canis</name>
    <dbReference type="NCBI Taxonomy" id="1159213"/>
    <lineage>
        <taxon>Bacteria</taxon>
        <taxon>Bacillati</taxon>
        <taxon>Bacillota</taxon>
        <taxon>Clostridia</taxon>
        <taxon>Peptostreptococcales</taxon>
        <taxon>Peptostreptococcaceae</taxon>
        <taxon>Peptostreptococcus</taxon>
    </lineage>
</organism>
<reference evidence="1 2" key="1">
    <citation type="submission" date="2020-05" db="EMBL/GenBank/DDBJ databases">
        <title>Draft genome of xy-202 and genomic insight in genome of the genus Peptostreptococcus.</title>
        <authorList>
            <person name="Zhang Z."/>
        </authorList>
    </citation>
    <scope>NUCLEOTIDE SEQUENCE [LARGE SCALE GENOMIC DNA]</scope>
    <source>
        <strain evidence="1 2">DSM 27025</strain>
    </source>
</reference>
<sequence length="579" mass="65255">MKKKYLSVAMATAITVNVTPMISNAQFIEIKSHNDRMNESDIMYRLSPENSKKNINKTLEDRYNFKLDWKALKEFSEPIKLKIYGYKDISNDSDILISEQDIALSKDKLTESINLPNKTRDGERIKYYTKVLNDNSEFAINLRETIETSEDENGINTTLVVYSIANTKVDVIWNDGDKKTHDRPEIKVNYANGVNKFSTVDEDDNIIDDIKLPKESKTIYLRAGTGFDGYIESNSFDNIIDKKDFENYKLGIELNDNKYRYELTGNAETGYKLIIRNAQGSYRISGRDRIDTSIEISKKYFNDVDTVIVANAHKYADILSAVPYAKLLKSPILYTYKNSITDDTIQELKRLGAKKVIICGGTDSVSGLVSEKIIGNSIEVERVSGVDRYDTSVKISKVVKIKNRDANSFIIADGENFPDAISAANIASRDAIPILLTKKTKLPEPVKLYIDGENYKNNLICGGKNSVSEEIAKYLSKKMPTERVGGIDRYQTAYLMAAKAYRNPREVFIASGELFADSLSIAAISGIESNPILLTTKNKLNPWIINYINDNKVKNYKIIGGESVISNEVEKLVIEAIFK</sequence>
<comment type="caution">
    <text evidence="1">The sequence shown here is derived from an EMBL/GenBank/DDBJ whole genome shotgun (WGS) entry which is preliminary data.</text>
</comment>
<keyword evidence="2" id="KW-1185">Reference proteome</keyword>
<protein>
    <recommendedName>
        <fullName evidence="3">Cell wall binding repeat 2</fullName>
    </recommendedName>
</protein>
<dbReference type="PANTHER" id="PTHR30032">
    <property type="entry name" value="N-ACETYLMURAMOYL-L-ALANINE AMIDASE-RELATED"/>
    <property type="match status" value="1"/>
</dbReference>
<dbReference type="Proteomes" id="UP000713904">
    <property type="component" value="Unassembled WGS sequence"/>
</dbReference>
<evidence type="ECO:0000313" key="1">
    <source>
        <dbReference type="EMBL" id="MBC2575967.1"/>
    </source>
</evidence>
<evidence type="ECO:0000313" key="2">
    <source>
        <dbReference type="Proteomes" id="UP000713904"/>
    </source>
</evidence>
<dbReference type="InterPro" id="IPR051922">
    <property type="entry name" value="Bact_Sporulation_Assoc"/>
</dbReference>
<dbReference type="EMBL" id="JABGBW010000002">
    <property type="protein sequence ID" value="MBC2575967.1"/>
    <property type="molecule type" value="Genomic_DNA"/>
</dbReference>
<proteinExistence type="predicted"/>
<accession>A0ABR6TKP0</accession>
<dbReference type="Gene3D" id="3.40.50.12090">
    <property type="match status" value="2"/>
</dbReference>
<gene>
    <name evidence="1" type="ORF">HLB29_04640</name>
</gene>
<dbReference type="InterPro" id="IPR007253">
    <property type="entry name" value="Cell_wall-bd_2"/>
</dbReference>
<name>A0ABR6TKP0_9FIRM</name>
<dbReference type="RefSeq" id="WP_185623981.1">
    <property type="nucleotide sequence ID" value="NZ_JABGBW010000002.1"/>
</dbReference>
<dbReference type="Pfam" id="PF04122">
    <property type="entry name" value="CW_binding_2"/>
    <property type="match status" value="3"/>
</dbReference>